<dbReference type="SMART" id="SM00418">
    <property type="entry name" value="HTH_ARSR"/>
    <property type="match status" value="1"/>
</dbReference>
<dbReference type="PRINTS" id="PR00778">
    <property type="entry name" value="HTHARSR"/>
</dbReference>
<dbReference type="InterPro" id="IPR036388">
    <property type="entry name" value="WH-like_DNA-bd_sf"/>
</dbReference>
<feature type="domain" description="HTH arsR-type" evidence="4">
    <location>
        <begin position="1"/>
        <end position="95"/>
    </location>
</feature>
<evidence type="ECO:0000256" key="3">
    <source>
        <dbReference type="ARBA" id="ARBA00023163"/>
    </source>
</evidence>
<dbReference type="InterPro" id="IPR051011">
    <property type="entry name" value="Metal_resp_trans_reg"/>
</dbReference>
<dbReference type="GO" id="GO:0003677">
    <property type="term" value="F:DNA binding"/>
    <property type="evidence" value="ECO:0007669"/>
    <property type="project" value="UniProtKB-KW"/>
</dbReference>
<keyword evidence="1" id="KW-0805">Transcription regulation</keyword>
<dbReference type="InterPro" id="IPR001845">
    <property type="entry name" value="HTH_ArsR_DNA-bd_dom"/>
</dbReference>
<dbReference type="SUPFAM" id="SSF46785">
    <property type="entry name" value="Winged helix' DNA-binding domain"/>
    <property type="match status" value="1"/>
</dbReference>
<dbReference type="Gene3D" id="1.10.10.10">
    <property type="entry name" value="Winged helix-like DNA-binding domain superfamily/Winged helix DNA-binding domain"/>
    <property type="match status" value="1"/>
</dbReference>
<gene>
    <name evidence="5" type="ORF">J2T55_002306</name>
</gene>
<comment type="caution">
    <text evidence="5">The sequence shown here is derived from an EMBL/GenBank/DDBJ whole genome shotgun (WGS) entry which is preliminary data.</text>
</comment>
<protein>
    <submittedName>
        <fullName evidence="5">DNA-binding transcriptional ArsR family regulator</fullName>
    </submittedName>
</protein>
<dbReference type="PANTHER" id="PTHR43132:SF2">
    <property type="entry name" value="ARSENICAL RESISTANCE OPERON REPRESSOR ARSR-RELATED"/>
    <property type="match status" value="1"/>
</dbReference>
<dbReference type="Pfam" id="PF12840">
    <property type="entry name" value="HTH_20"/>
    <property type="match status" value="1"/>
</dbReference>
<dbReference type="EMBL" id="JANUCT010000019">
    <property type="protein sequence ID" value="MCS3904270.1"/>
    <property type="molecule type" value="Genomic_DNA"/>
</dbReference>
<dbReference type="InterPro" id="IPR036390">
    <property type="entry name" value="WH_DNA-bd_sf"/>
</dbReference>
<dbReference type="NCBIfam" id="NF033788">
    <property type="entry name" value="HTH_metalloreg"/>
    <property type="match status" value="1"/>
</dbReference>
<evidence type="ECO:0000313" key="6">
    <source>
        <dbReference type="Proteomes" id="UP001204445"/>
    </source>
</evidence>
<dbReference type="InterPro" id="IPR011991">
    <property type="entry name" value="ArsR-like_HTH"/>
</dbReference>
<dbReference type="PROSITE" id="PS50987">
    <property type="entry name" value="HTH_ARSR_2"/>
    <property type="match status" value="1"/>
</dbReference>
<evidence type="ECO:0000256" key="2">
    <source>
        <dbReference type="ARBA" id="ARBA00023125"/>
    </source>
</evidence>
<keyword evidence="2 5" id="KW-0238">DNA-binding</keyword>
<reference evidence="5" key="1">
    <citation type="submission" date="2022-08" db="EMBL/GenBank/DDBJ databases">
        <title>Genomic Encyclopedia of Type Strains, Phase III (KMG-III): the genomes of soil and plant-associated and newly described type strains.</title>
        <authorList>
            <person name="Whitman W."/>
        </authorList>
    </citation>
    <scope>NUCLEOTIDE SEQUENCE</scope>
    <source>
        <strain evidence="5">HMT 1</strain>
    </source>
</reference>
<sequence>MKRQTAINAFAALAHDVRLGIFQRLVEAGPAGMAAGRIADKLAISPSSLTFHIAHLERAGLVHSRREGRSIIYSADFGAMGSLVDFLTDKCCGGQPEVCRDLGRKQHKAS</sequence>
<dbReference type="PANTHER" id="PTHR43132">
    <property type="entry name" value="ARSENICAL RESISTANCE OPERON REPRESSOR ARSR-RELATED"/>
    <property type="match status" value="1"/>
</dbReference>
<keyword evidence="3" id="KW-0804">Transcription</keyword>
<evidence type="ECO:0000259" key="4">
    <source>
        <dbReference type="PROSITE" id="PS50987"/>
    </source>
</evidence>
<name>A0AAE3L1Y8_9GAMM</name>
<keyword evidence="6" id="KW-1185">Reference proteome</keyword>
<evidence type="ECO:0000256" key="1">
    <source>
        <dbReference type="ARBA" id="ARBA00023015"/>
    </source>
</evidence>
<dbReference type="GO" id="GO:0003700">
    <property type="term" value="F:DNA-binding transcription factor activity"/>
    <property type="evidence" value="ECO:0007669"/>
    <property type="project" value="InterPro"/>
</dbReference>
<evidence type="ECO:0000313" key="5">
    <source>
        <dbReference type="EMBL" id="MCS3904270.1"/>
    </source>
</evidence>
<organism evidence="5 6">
    <name type="scientific">Methylohalomonas lacus</name>
    <dbReference type="NCBI Taxonomy" id="398773"/>
    <lineage>
        <taxon>Bacteria</taxon>
        <taxon>Pseudomonadati</taxon>
        <taxon>Pseudomonadota</taxon>
        <taxon>Gammaproteobacteria</taxon>
        <taxon>Methylohalomonadales</taxon>
        <taxon>Methylohalomonadaceae</taxon>
        <taxon>Methylohalomonas</taxon>
    </lineage>
</organism>
<accession>A0AAE3L1Y8</accession>
<dbReference type="CDD" id="cd00090">
    <property type="entry name" value="HTH_ARSR"/>
    <property type="match status" value="1"/>
</dbReference>
<dbReference type="AlphaFoldDB" id="A0AAE3L1Y8"/>
<dbReference type="RefSeq" id="WP_259056883.1">
    <property type="nucleotide sequence ID" value="NZ_JANUCT010000019.1"/>
</dbReference>
<dbReference type="Proteomes" id="UP001204445">
    <property type="component" value="Unassembled WGS sequence"/>
</dbReference>
<proteinExistence type="predicted"/>